<organism evidence="1 2">
    <name type="scientific">Variovorax paradoxus</name>
    <dbReference type="NCBI Taxonomy" id="34073"/>
    <lineage>
        <taxon>Bacteria</taxon>
        <taxon>Pseudomonadati</taxon>
        <taxon>Pseudomonadota</taxon>
        <taxon>Betaproteobacteria</taxon>
        <taxon>Burkholderiales</taxon>
        <taxon>Comamonadaceae</taxon>
        <taxon>Variovorax</taxon>
    </lineage>
</organism>
<evidence type="ECO:0000313" key="1">
    <source>
        <dbReference type="EMBL" id="MDP9974929.1"/>
    </source>
</evidence>
<gene>
    <name evidence="1" type="ORF">J2W39_006213</name>
</gene>
<dbReference type="AlphaFoldDB" id="A0AAW8ERV7"/>
<dbReference type="Proteomes" id="UP001224845">
    <property type="component" value="Unassembled WGS sequence"/>
</dbReference>
<dbReference type="EMBL" id="JAUSRV010000020">
    <property type="protein sequence ID" value="MDP9974929.1"/>
    <property type="molecule type" value="Genomic_DNA"/>
</dbReference>
<name>A0AAW8ERV7_VARPD</name>
<accession>A0AAW8ERV7</accession>
<evidence type="ECO:0000313" key="2">
    <source>
        <dbReference type="Proteomes" id="UP001224845"/>
    </source>
</evidence>
<protein>
    <submittedName>
        <fullName evidence="1">Esterase/lipase superfamily enzyme</fullName>
    </submittedName>
</protein>
<sequence length="160" mass="18273">MTTSWGDEPYWRMYDHSGTVPVVRFTTTVGRLVAALSNFVEPLRTKVFIGKVQYHSSNDLRREAHKLRARGAEGELARHVAHALMLKRTAFAFESEHRAIILDRSPAQKGRFIQFSPTELYTRVMISPSAKQWEAKIRTALAAHGFTSDQIRRSSLYDIP</sequence>
<comment type="caution">
    <text evidence="1">The sequence shown here is derived from an EMBL/GenBank/DDBJ whole genome shotgun (WGS) entry which is preliminary data.</text>
</comment>
<reference evidence="1" key="1">
    <citation type="submission" date="2023-07" db="EMBL/GenBank/DDBJ databases">
        <title>Sorghum-associated microbial communities from plants grown in Nebraska, USA.</title>
        <authorList>
            <person name="Schachtman D."/>
        </authorList>
    </citation>
    <scope>NUCLEOTIDE SEQUENCE</scope>
    <source>
        <strain evidence="1">DS3315</strain>
    </source>
</reference>
<proteinExistence type="predicted"/>